<dbReference type="Proteomes" id="UP000185680">
    <property type="component" value="Chromosome"/>
</dbReference>
<name>A0A162YSU5_9BURK</name>
<evidence type="ECO:0000256" key="2">
    <source>
        <dbReference type="SAM" id="SignalP"/>
    </source>
</evidence>
<dbReference type="InterPro" id="IPR038404">
    <property type="entry name" value="TRAP_DctP_sf"/>
</dbReference>
<dbReference type="EMBL" id="CP017476">
    <property type="protein sequence ID" value="AOW11630.1"/>
    <property type="molecule type" value="Genomic_DNA"/>
</dbReference>
<evidence type="ECO:0000313" key="6">
    <source>
        <dbReference type="Proteomes" id="UP000185680"/>
    </source>
</evidence>
<keyword evidence="1 2" id="KW-0732">Signal</keyword>
<protein>
    <recommendedName>
        <fullName evidence="7">C4-dicarboxylate ABC transporter substrate-binding protein</fullName>
    </recommendedName>
</protein>
<feature type="signal peptide" evidence="2">
    <location>
        <begin position="1"/>
        <end position="24"/>
    </location>
</feature>
<evidence type="ECO:0000313" key="5">
    <source>
        <dbReference type="Proteomes" id="UP000185657"/>
    </source>
</evidence>
<dbReference type="NCBIfam" id="NF037995">
    <property type="entry name" value="TRAP_S1"/>
    <property type="match status" value="1"/>
</dbReference>
<organism evidence="3 6">
    <name type="scientific">Hydrogenophaga crassostreae</name>
    <dbReference type="NCBI Taxonomy" id="1763535"/>
    <lineage>
        <taxon>Bacteria</taxon>
        <taxon>Pseudomonadati</taxon>
        <taxon>Pseudomonadota</taxon>
        <taxon>Betaproteobacteria</taxon>
        <taxon>Burkholderiales</taxon>
        <taxon>Comamonadaceae</taxon>
        <taxon>Hydrogenophaga</taxon>
    </lineage>
</organism>
<reference evidence="3 6" key="2">
    <citation type="submission" date="2016-10" db="EMBL/GenBank/DDBJ databases">
        <title>Hydorgenophaga sp. LPB0072 isolated from gastropod.</title>
        <authorList>
            <person name="Kim E."/>
            <person name="Yi H."/>
        </authorList>
    </citation>
    <scope>NUCLEOTIDE SEQUENCE [LARGE SCALE GENOMIC DNA]</scope>
    <source>
        <strain evidence="3 6">LPB0072</strain>
    </source>
</reference>
<dbReference type="Gene3D" id="3.40.190.170">
    <property type="entry name" value="Bacterial extracellular solute-binding protein, family 7"/>
    <property type="match status" value="1"/>
</dbReference>
<sequence length="354" mass="37368">MNFPAFKHTLLAASLALGAGGLHAQQVIKLTAAAGHPPVFLWVKTLDDTFIPAVNKKLAVTGKYKIDWTTAYGGTLIKVGAESKGVADGIADVGMVSTLFEASKFPLQNVSYFAPFGTDNIDLVSQNMASIQKSIPAMNEAWTKNGLVFLGGTSLDSYHVWSKFPITKYEDLAGKKISAPGPAANWIRGTGAVGVAGSLNTYYEDLKSGVSDGVVVFATGAAAAKLHEVAPYLTKVNFGSMFAGGLAFNKRRFDKLPAEVRTAITEAGDEYAAQYAKAQSALVDSRMQAMVAGGAKVSELNDAERKRWADALSPVAKVWAAEAQSKGLPAGDVLKAYMAGLANAGVKVPRDWSK</sequence>
<dbReference type="AlphaFoldDB" id="A0A162YSU5"/>
<dbReference type="GO" id="GO:0055085">
    <property type="term" value="P:transmembrane transport"/>
    <property type="evidence" value="ECO:0007669"/>
    <property type="project" value="InterPro"/>
</dbReference>
<dbReference type="CDD" id="cd13666">
    <property type="entry name" value="PBP2_TRAP_DctP_like_1"/>
    <property type="match status" value="1"/>
</dbReference>
<dbReference type="Proteomes" id="UP000185657">
    <property type="component" value="Unassembled WGS sequence"/>
</dbReference>
<dbReference type="OrthoDB" id="8688739at2"/>
<evidence type="ECO:0000313" key="4">
    <source>
        <dbReference type="EMBL" id="OAD39917.1"/>
    </source>
</evidence>
<dbReference type="InterPro" id="IPR018389">
    <property type="entry name" value="DctP_fam"/>
</dbReference>
<dbReference type="EMBL" id="LVWD01000036">
    <property type="protein sequence ID" value="OAD39917.1"/>
    <property type="molecule type" value="Genomic_DNA"/>
</dbReference>
<dbReference type="PANTHER" id="PTHR33376:SF15">
    <property type="entry name" value="BLL6794 PROTEIN"/>
    <property type="match status" value="1"/>
</dbReference>
<dbReference type="STRING" id="1763535.LPB072_00915"/>
<proteinExistence type="predicted"/>
<evidence type="ECO:0008006" key="7">
    <source>
        <dbReference type="Google" id="ProtNLM"/>
    </source>
</evidence>
<accession>A0A162YSU5</accession>
<dbReference type="KEGG" id="hyl:LPB072_00915"/>
<dbReference type="RefSeq" id="WP_066094912.1">
    <property type="nucleotide sequence ID" value="NZ_CP017476.1"/>
</dbReference>
<reference evidence="4 5" key="1">
    <citation type="submission" date="2016-02" db="EMBL/GenBank/DDBJ databases">
        <title>Draft genome sequence of Hydrogenophaga sp. LPB0072.</title>
        <authorList>
            <person name="Shin S.-K."/>
            <person name="Yi H."/>
        </authorList>
    </citation>
    <scope>NUCLEOTIDE SEQUENCE [LARGE SCALE GENOMIC DNA]</scope>
    <source>
        <strain evidence="4 5">LPB0072</strain>
    </source>
</reference>
<evidence type="ECO:0000256" key="1">
    <source>
        <dbReference type="ARBA" id="ARBA00022729"/>
    </source>
</evidence>
<feature type="chain" id="PRO_5044549426" description="C4-dicarboxylate ABC transporter substrate-binding protein" evidence="2">
    <location>
        <begin position="25"/>
        <end position="354"/>
    </location>
</feature>
<keyword evidence="5" id="KW-1185">Reference proteome</keyword>
<dbReference type="Pfam" id="PF03480">
    <property type="entry name" value="DctP"/>
    <property type="match status" value="1"/>
</dbReference>
<gene>
    <name evidence="3" type="ORF">LPB072_00915</name>
    <name evidence="4" type="ORF">LPB72_19180</name>
</gene>
<evidence type="ECO:0000313" key="3">
    <source>
        <dbReference type="EMBL" id="AOW11630.1"/>
    </source>
</evidence>
<dbReference type="PANTHER" id="PTHR33376">
    <property type="match status" value="1"/>
</dbReference>